<evidence type="ECO:0000313" key="5">
    <source>
        <dbReference type="Proteomes" id="UP000060016"/>
    </source>
</evidence>
<evidence type="ECO:0000256" key="1">
    <source>
        <dbReference type="SAM" id="MobiDB-lite"/>
    </source>
</evidence>
<dbReference type="STRING" id="156976.AK829_02790"/>
<feature type="domain" description="DUF8175" evidence="3">
    <location>
        <begin position="105"/>
        <end position="286"/>
    </location>
</feature>
<name>A0A0K1RA14_9CORY</name>
<keyword evidence="2" id="KW-0732">Signal</keyword>
<accession>A0A0K1RA14</accession>
<dbReference type="EMBL" id="CP012342">
    <property type="protein sequence ID" value="AKV58265.1"/>
    <property type="molecule type" value="Genomic_DNA"/>
</dbReference>
<dbReference type="AlphaFoldDB" id="A0A0K1RA14"/>
<protein>
    <recommendedName>
        <fullName evidence="3">DUF8175 domain-containing protein</fullName>
    </recommendedName>
</protein>
<dbReference type="RefSeq" id="WP_052204041.1">
    <property type="nucleotide sequence ID" value="NZ_CP012342.1"/>
</dbReference>
<evidence type="ECO:0000259" key="3">
    <source>
        <dbReference type="Pfam" id="PF26526"/>
    </source>
</evidence>
<sequence length="306" mass="32573">MNKRLTVALSACALAAGALLPAGCSAVGSQQALPVPESPVFTSIAGPEPDSDALEPSQELGPVSPPVDAGALVGNQQRSWPGGVDDSVHAEPGTVNPDVFLGRPAHTPIGHDGDFPGDAGLKDGSCDAFKGLEGQTQQQYVNARYMVVNDQAGPTKAVRAVPRGYAHSPAGALVAAMNTATFHPNSGDEVAAESYEQLAKSSALAKQLREEGGHENPEQYATSRFLTMPAPVAYKILQCEKDFVQVELAIFFEPDQLEREEELLVGRIGMRWVDGDWVGDFSGKADEEVFQHGRHDLDGFTYIDYV</sequence>
<dbReference type="Proteomes" id="UP000060016">
    <property type="component" value="Chromosome"/>
</dbReference>
<gene>
    <name evidence="4" type="ORF">AK829_02790</name>
</gene>
<feature type="signal peptide" evidence="2">
    <location>
        <begin position="1"/>
        <end position="26"/>
    </location>
</feature>
<proteinExistence type="predicted"/>
<dbReference type="PATRIC" id="fig|156976.3.peg.550"/>
<reference evidence="4 5" key="1">
    <citation type="submission" date="2015-08" db="EMBL/GenBank/DDBJ databases">
        <authorList>
            <person name="Babu N.S."/>
            <person name="Beckwith C.J."/>
            <person name="Beseler K.G."/>
            <person name="Brison A."/>
            <person name="Carone J.V."/>
            <person name="Caskin T.P."/>
            <person name="Diamond M."/>
            <person name="Durham M.E."/>
            <person name="Foxe J.M."/>
            <person name="Go M."/>
            <person name="Henderson B.A."/>
            <person name="Jones I.B."/>
            <person name="McGettigan J.A."/>
            <person name="Micheletti S.J."/>
            <person name="Nasrallah M.E."/>
            <person name="Ortiz D."/>
            <person name="Piller C.R."/>
            <person name="Privatt S.R."/>
            <person name="Schneider S.L."/>
            <person name="Sharp S."/>
            <person name="Smith T.C."/>
            <person name="Stanton J.D."/>
            <person name="Ullery H.E."/>
            <person name="Wilson R.J."/>
            <person name="Serrano M.G."/>
            <person name="Buck G."/>
            <person name="Lee V."/>
            <person name="Wang Y."/>
            <person name="Carvalho R."/>
            <person name="Voegtly L."/>
            <person name="Shi R."/>
            <person name="Duckworth R."/>
            <person name="Johnson A."/>
            <person name="Loviza R."/>
            <person name="Walstead R."/>
            <person name="Shah Z."/>
            <person name="Kiflezghi M."/>
            <person name="Wade K."/>
            <person name="Ball S.L."/>
            <person name="Bradley K.W."/>
            <person name="Asai D.J."/>
            <person name="Bowman C.A."/>
            <person name="Russell D.A."/>
            <person name="Pope W.H."/>
            <person name="Jacobs-Sera D."/>
            <person name="Hendrix R.W."/>
            <person name="Hatfull G.F."/>
        </authorList>
    </citation>
    <scope>NUCLEOTIDE SEQUENCE [LARGE SCALE GENOMIC DNA]</scope>
    <source>
        <strain evidence="4 5">PUDD_83A45</strain>
    </source>
</reference>
<feature type="chain" id="PRO_5038770158" description="DUF8175 domain-containing protein" evidence="2">
    <location>
        <begin position="27"/>
        <end position="306"/>
    </location>
</feature>
<evidence type="ECO:0000256" key="2">
    <source>
        <dbReference type="SAM" id="SignalP"/>
    </source>
</evidence>
<keyword evidence="5" id="KW-1185">Reference proteome</keyword>
<dbReference type="InterPro" id="IPR058488">
    <property type="entry name" value="DUF8175"/>
</dbReference>
<feature type="region of interest" description="Disordered" evidence="1">
    <location>
        <begin position="46"/>
        <end position="71"/>
    </location>
</feature>
<organism evidence="4 5">
    <name type="scientific">Corynebacterium riegelii</name>
    <dbReference type="NCBI Taxonomy" id="156976"/>
    <lineage>
        <taxon>Bacteria</taxon>
        <taxon>Bacillati</taxon>
        <taxon>Actinomycetota</taxon>
        <taxon>Actinomycetes</taxon>
        <taxon>Mycobacteriales</taxon>
        <taxon>Corynebacteriaceae</taxon>
        <taxon>Corynebacterium</taxon>
    </lineage>
</organism>
<dbReference type="Pfam" id="PF26526">
    <property type="entry name" value="DUF8175"/>
    <property type="match status" value="1"/>
</dbReference>
<evidence type="ECO:0000313" key="4">
    <source>
        <dbReference type="EMBL" id="AKV58265.1"/>
    </source>
</evidence>
<dbReference type="KEGG" id="crie:AK829_02790"/>